<keyword evidence="5" id="KW-0269">Exonuclease</keyword>
<reference evidence="8 9" key="1">
    <citation type="submission" date="2024-10" db="EMBL/GenBank/DDBJ databases">
        <authorList>
            <person name="Kim D."/>
        </authorList>
    </citation>
    <scope>NUCLEOTIDE SEQUENCE [LARGE SCALE GENOMIC DNA]</scope>
    <source>
        <strain evidence="8">BH-2024</strain>
    </source>
</reference>
<comment type="caution">
    <text evidence="8">The sequence shown here is derived from an EMBL/GenBank/DDBJ whole genome shotgun (WGS) entry which is preliminary data.</text>
</comment>
<dbReference type="Gene3D" id="3.30.420.10">
    <property type="entry name" value="Ribonuclease H-like superfamily/Ribonuclease H"/>
    <property type="match status" value="2"/>
</dbReference>
<dbReference type="AlphaFoldDB" id="A0ABD2LEH0"/>
<organism evidence="8 9">
    <name type="scientific">Heterodera trifolii</name>
    <dbReference type="NCBI Taxonomy" id="157864"/>
    <lineage>
        <taxon>Eukaryota</taxon>
        <taxon>Metazoa</taxon>
        <taxon>Ecdysozoa</taxon>
        <taxon>Nematoda</taxon>
        <taxon>Chromadorea</taxon>
        <taxon>Rhabditida</taxon>
        <taxon>Tylenchina</taxon>
        <taxon>Tylenchomorpha</taxon>
        <taxon>Tylenchoidea</taxon>
        <taxon>Heteroderidae</taxon>
        <taxon>Heteroderinae</taxon>
        <taxon>Heterodera</taxon>
    </lineage>
</organism>
<keyword evidence="9" id="KW-1185">Reference proteome</keyword>
<feature type="compositionally biased region" description="Basic and acidic residues" evidence="7">
    <location>
        <begin position="7"/>
        <end position="16"/>
    </location>
</feature>
<dbReference type="InterPro" id="IPR012337">
    <property type="entry name" value="RNaseH-like_sf"/>
</dbReference>
<dbReference type="PANTHER" id="PTHR13058">
    <property type="entry name" value="THREE PRIME REPAIR EXONUCLEASE 1, 2"/>
    <property type="match status" value="1"/>
</dbReference>
<evidence type="ECO:0000256" key="3">
    <source>
        <dbReference type="ARBA" id="ARBA00022723"/>
    </source>
</evidence>
<evidence type="ECO:0000256" key="5">
    <source>
        <dbReference type="ARBA" id="ARBA00022839"/>
    </source>
</evidence>
<dbReference type="EMBL" id="JBICBT010000464">
    <property type="protein sequence ID" value="KAL3112809.1"/>
    <property type="molecule type" value="Genomic_DNA"/>
</dbReference>
<keyword evidence="2" id="KW-0540">Nuclease</keyword>
<evidence type="ECO:0000256" key="4">
    <source>
        <dbReference type="ARBA" id="ARBA00022801"/>
    </source>
</evidence>
<dbReference type="PANTHER" id="PTHR13058:SF19">
    <property type="entry name" value="LD40940P"/>
    <property type="match status" value="1"/>
</dbReference>
<evidence type="ECO:0000256" key="1">
    <source>
        <dbReference type="ARBA" id="ARBA00001946"/>
    </source>
</evidence>
<dbReference type="GO" id="GO:0046872">
    <property type="term" value="F:metal ion binding"/>
    <property type="evidence" value="ECO:0007669"/>
    <property type="project" value="UniProtKB-KW"/>
</dbReference>
<gene>
    <name evidence="8" type="ORF">niasHT_019783</name>
</gene>
<protein>
    <recommendedName>
        <fullName evidence="10">Three prime repair exonuclease 1</fullName>
    </recommendedName>
</protein>
<keyword evidence="3" id="KW-0479">Metal-binding</keyword>
<name>A0ABD2LEH0_9BILA</name>
<keyword evidence="4" id="KW-0378">Hydrolase</keyword>
<evidence type="ECO:0000256" key="6">
    <source>
        <dbReference type="ARBA" id="ARBA00022842"/>
    </source>
</evidence>
<evidence type="ECO:0000313" key="9">
    <source>
        <dbReference type="Proteomes" id="UP001620626"/>
    </source>
</evidence>
<dbReference type="InterPro" id="IPR036397">
    <property type="entry name" value="RNaseH_sf"/>
</dbReference>
<dbReference type="SUPFAM" id="SSF53098">
    <property type="entry name" value="Ribonuclease H-like"/>
    <property type="match status" value="1"/>
</dbReference>
<evidence type="ECO:0000256" key="7">
    <source>
        <dbReference type="SAM" id="MobiDB-lite"/>
    </source>
</evidence>
<proteinExistence type="predicted"/>
<dbReference type="InterPro" id="IPR040393">
    <property type="entry name" value="TREX1/2"/>
</dbReference>
<evidence type="ECO:0000256" key="2">
    <source>
        <dbReference type="ARBA" id="ARBA00022722"/>
    </source>
</evidence>
<evidence type="ECO:0008006" key="10">
    <source>
        <dbReference type="Google" id="ProtNLM"/>
    </source>
</evidence>
<dbReference type="GO" id="GO:0004527">
    <property type="term" value="F:exonuclease activity"/>
    <property type="evidence" value="ECO:0007669"/>
    <property type="project" value="UniProtKB-KW"/>
</dbReference>
<sequence>MSLINTRDSKTQQKENEENDGICPIETYIFVDFETTGLFDDGHNNPLTNPNRSNETARERAQRLDSLTKSDGNRFPKITEMAYMSVPRVLFLEGTEQMSARHLSSISQDGEGIEPVQVVTNVHVRQLNPQLNDKERFKYEELQRKVPSVLLKQSDLTCKCTFAQEWPGVVHLLQTVPKPACLVAHNGLNFDFRILCHELRKSDMFRTHPIPEKVYFLDTLSCFYELEKEYNREIELTMENVDWTLVLSQFQPNTETVVATAETEETVQQNGTASEAIQNSNGHKSTTVLHRLFDQKCTLRSNANGLPNSHKKINPILRHWSLALPLIMFMRKTHWSPAKRRCIDAKFFESNNRGEWNFNGNHARRLLCGRGNFKLENMFKRFFSIAPQFHRAQSDCEALLQVCLSYGMDFVKFVDRNCSSFPDCFYTSSKKTQNQT</sequence>
<dbReference type="Proteomes" id="UP001620626">
    <property type="component" value="Unassembled WGS sequence"/>
</dbReference>
<keyword evidence="6" id="KW-0460">Magnesium</keyword>
<evidence type="ECO:0000313" key="8">
    <source>
        <dbReference type="EMBL" id="KAL3112809.1"/>
    </source>
</evidence>
<comment type="cofactor">
    <cofactor evidence="1">
        <name>Mg(2+)</name>
        <dbReference type="ChEBI" id="CHEBI:18420"/>
    </cofactor>
</comment>
<feature type="region of interest" description="Disordered" evidence="7">
    <location>
        <begin position="1"/>
        <end position="20"/>
    </location>
</feature>
<accession>A0ABD2LEH0</accession>